<evidence type="ECO:0000256" key="1">
    <source>
        <dbReference type="ARBA" id="ARBA00000900"/>
    </source>
</evidence>
<dbReference type="Pfam" id="PF26084">
    <property type="entry name" value="PWI_Topors"/>
    <property type="match status" value="1"/>
</dbReference>
<dbReference type="InterPro" id="IPR058746">
    <property type="entry name" value="Znf_RING-type_Topors"/>
</dbReference>
<keyword evidence="3" id="KW-0808">Transferase</keyword>
<keyword evidence="6" id="KW-0862">Zinc</keyword>
<dbReference type="OrthoDB" id="21204at2759"/>
<evidence type="ECO:0000313" key="12">
    <source>
        <dbReference type="Proteomes" id="UP000663828"/>
    </source>
</evidence>
<protein>
    <recommendedName>
        <fullName evidence="2">RING-type E3 ubiquitin transferase</fullName>
        <ecNumber evidence="2">2.3.2.27</ecNumber>
    </recommendedName>
</protein>
<dbReference type="GO" id="GO:0008270">
    <property type="term" value="F:zinc ion binding"/>
    <property type="evidence" value="ECO:0007669"/>
    <property type="project" value="UniProtKB-KW"/>
</dbReference>
<dbReference type="AlphaFoldDB" id="A0A815E8P5"/>
<sequence>MSIEEQTPITEQLSRTTSNLDQESLLALVSVRPPTPDKCAVCLNNKQNDIIARIDSCSHTFCFPCVLEWSKVRAICPLCKQPFTVITRERYSGELIEEIRVQTAQRSSAPAVRSFNNLNDVLNWIDHNHTRSNDLDAHNRNDIFRQMVYIEWLNTVQSVVRRPNVNAQNSNLASINRTTNALTTASWSNLIPLDSIRHLLNRYLRQTTSELRESTIYSQSTRQTVAFRKYIYLNRLYVNSPLVGHNGATLTVRECSPTWYASNPACLHRLVPFLARELFALLWNDEATIEVIIQEILTAIQIHEVRSSFLTRKLNTYLRRYTKHFIHEFYTFARCPYDLAGFDRHAQYPAMNTAPVARPPIQISLDDDHDDGNEQTPIVLDENSDMSIDLSDSTSHSSESSLSTTTIESERLSTSSECEIVEYVEPTRERTPTLIVLSEDEDHVDNPDTVQSHATASRKRKHRHHRHSHKRSRQQQPTTSATDPNSPISVILDDDDNNDENSQQDISSPEESQQQQQEDNDC</sequence>
<dbReference type="PANTHER" id="PTHR46077">
    <property type="entry name" value="E3 UBIQUITIN-PROTEIN LIGASE TOPORS"/>
    <property type="match status" value="1"/>
</dbReference>
<organism evidence="11 12">
    <name type="scientific">Adineta ricciae</name>
    <name type="common">Rotifer</name>
    <dbReference type="NCBI Taxonomy" id="249248"/>
    <lineage>
        <taxon>Eukaryota</taxon>
        <taxon>Metazoa</taxon>
        <taxon>Spiralia</taxon>
        <taxon>Gnathifera</taxon>
        <taxon>Rotifera</taxon>
        <taxon>Eurotatoria</taxon>
        <taxon>Bdelloidea</taxon>
        <taxon>Adinetida</taxon>
        <taxon>Adinetidae</taxon>
        <taxon>Adineta</taxon>
    </lineage>
</organism>
<dbReference type="Pfam" id="PF13639">
    <property type="entry name" value="zf-RING_2"/>
    <property type="match status" value="1"/>
</dbReference>
<dbReference type="InterPro" id="IPR013083">
    <property type="entry name" value="Znf_RING/FYVE/PHD"/>
</dbReference>
<dbReference type="InterPro" id="IPR001841">
    <property type="entry name" value="Znf_RING"/>
</dbReference>
<name>A0A815E8P5_ADIRI</name>
<dbReference type="Proteomes" id="UP000663852">
    <property type="component" value="Unassembled WGS sequence"/>
</dbReference>
<evidence type="ECO:0000313" key="10">
    <source>
        <dbReference type="EMBL" id="CAF0751896.1"/>
    </source>
</evidence>
<dbReference type="GO" id="GO:0061630">
    <property type="term" value="F:ubiquitin protein ligase activity"/>
    <property type="evidence" value="ECO:0007669"/>
    <property type="project" value="UniProtKB-EC"/>
</dbReference>
<comment type="caution">
    <text evidence="11">The sequence shown here is derived from an EMBL/GenBank/DDBJ whole genome shotgun (WGS) entry which is preliminary data.</text>
</comment>
<dbReference type="InterPro" id="IPR058745">
    <property type="entry name" value="PWI_Topors"/>
</dbReference>
<feature type="compositionally biased region" description="Low complexity" evidence="8">
    <location>
        <begin position="500"/>
        <end position="522"/>
    </location>
</feature>
<keyword evidence="5 7" id="KW-0863">Zinc-finger</keyword>
<feature type="compositionally biased region" description="Basic residues" evidence="8">
    <location>
        <begin position="456"/>
        <end position="473"/>
    </location>
</feature>
<feature type="compositionally biased region" description="Low complexity" evidence="8">
    <location>
        <begin position="387"/>
        <end position="417"/>
    </location>
</feature>
<dbReference type="InterPro" id="IPR017907">
    <property type="entry name" value="Znf_RING_CS"/>
</dbReference>
<dbReference type="GO" id="GO:0006513">
    <property type="term" value="P:protein monoubiquitination"/>
    <property type="evidence" value="ECO:0007669"/>
    <property type="project" value="TreeGrafter"/>
</dbReference>
<feature type="region of interest" description="Disordered" evidence="8">
    <location>
        <begin position="361"/>
        <end position="522"/>
    </location>
</feature>
<dbReference type="SMART" id="SM00184">
    <property type="entry name" value="RING"/>
    <property type="match status" value="1"/>
</dbReference>
<dbReference type="EC" id="2.3.2.27" evidence="2"/>
<feature type="domain" description="RING-type" evidence="9">
    <location>
        <begin position="39"/>
        <end position="80"/>
    </location>
</feature>
<evidence type="ECO:0000256" key="2">
    <source>
        <dbReference type="ARBA" id="ARBA00012483"/>
    </source>
</evidence>
<evidence type="ECO:0000256" key="8">
    <source>
        <dbReference type="SAM" id="MobiDB-lite"/>
    </source>
</evidence>
<dbReference type="CDD" id="cd16574">
    <property type="entry name" value="RING-HC_Topors"/>
    <property type="match status" value="1"/>
</dbReference>
<feature type="compositionally biased region" description="Polar residues" evidence="8">
    <location>
        <begin position="477"/>
        <end position="488"/>
    </location>
</feature>
<proteinExistence type="predicted"/>
<evidence type="ECO:0000259" key="9">
    <source>
        <dbReference type="PROSITE" id="PS50089"/>
    </source>
</evidence>
<dbReference type="Proteomes" id="UP000663828">
    <property type="component" value="Unassembled WGS sequence"/>
</dbReference>
<dbReference type="PROSITE" id="PS00518">
    <property type="entry name" value="ZF_RING_1"/>
    <property type="match status" value="1"/>
</dbReference>
<evidence type="ECO:0000256" key="6">
    <source>
        <dbReference type="ARBA" id="ARBA00022833"/>
    </source>
</evidence>
<dbReference type="Gene3D" id="3.30.40.10">
    <property type="entry name" value="Zinc/RING finger domain, C3HC4 (zinc finger)"/>
    <property type="match status" value="1"/>
</dbReference>
<dbReference type="EMBL" id="CAJNOJ010000005">
    <property type="protein sequence ID" value="CAF0751896.1"/>
    <property type="molecule type" value="Genomic_DNA"/>
</dbReference>
<reference evidence="11" key="1">
    <citation type="submission" date="2021-02" db="EMBL/GenBank/DDBJ databases">
        <authorList>
            <person name="Nowell W R."/>
        </authorList>
    </citation>
    <scope>NUCLEOTIDE SEQUENCE</scope>
</reference>
<evidence type="ECO:0000256" key="5">
    <source>
        <dbReference type="ARBA" id="ARBA00022771"/>
    </source>
</evidence>
<evidence type="ECO:0000256" key="4">
    <source>
        <dbReference type="ARBA" id="ARBA00022723"/>
    </source>
</evidence>
<dbReference type="EMBL" id="CAJNOR010002536">
    <property type="protein sequence ID" value="CAF1308056.1"/>
    <property type="molecule type" value="Genomic_DNA"/>
</dbReference>
<comment type="catalytic activity">
    <reaction evidence="1">
        <text>S-ubiquitinyl-[E2 ubiquitin-conjugating enzyme]-L-cysteine + [acceptor protein]-L-lysine = [E2 ubiquitin-conjugating enzyme]-L-cysteine + N(6)-ubiquitinyl-[acceptor protein]-L-lysine.</text>
        <dbReference type="EC" id="2.3.2.27"/>
    </reaction>
</comment>
<evidence type="ECO:0000313" key="11">
    <source>
        <dbReference type="EMBL" id="CAF1308056.1"/>
    </source>
</evidence>
<keyword evidence="12" id="KW-1185">Reference proteome</keyword>
<evidence type="ECO:0000256" key="7">
    <source>
        <dbReference type="PROSITE-ProRule" id="PRU00175"/>
    </source>
</evidence>
<dbReference type="PROSITE" id="PS50089">
    <property type="entry name" value="ZF_RING_2"/>
    <property type="match status" value="1"/>
</dbReference>
<gene>
    <name evidence="10" type="ORF">EDS130_LOCUS2334</name>
    <name evidence="11" type="ORF">XAT740_LOCUS29229</name>
</gene>
<dbReference type="PANTHER" id="PTHR46077:SF5">
    <property type="entry name" value="RING-TYPE DOMAIN-CONTAINING PROTEIN"/>
    <property type="match status" value="1"/>
</dbReference>
<dbReference type="SUPFAM" id="SSF57850">
    <property type="entry name" value="RING/U-box"/>
    <property type="match status" value="1"/>
</dbReference>
<evidence type="ECO:0000256" key="3">
    <source>
        <dbReference type="ARBA" id="ARBA00022679"/>
    </source>
</evidence>
<dbReference type="GO" id="GO:0000209">
    <property type="term" value="P:protein polyubiquitination"/>
    <property type="evidence" value="ECO:0007669"/>
    <property type="project" value="TreeGrafter"/>
</dbReference>
<accession>A0A815E8P5</accession>
<keyword evidence="4" id="KW-0479">Metal-binding</keyword>